<keyword evidence="1" id="KW-0732">Signal</keyword>
<accession>A0A1I9G541</accession>
<protein>
    <submittedName>
        <fullName evidence="2">Bm8674</fullName>
    </submittedName>
</protein>
<feature type="chain" id="PRO_5009328370" evidence="1">
    <location>
        <begin position="23"/>
        <end position="143"/>
    </location>
</feature>
<evidence type="ECO:0000313" key="2">
    <source>
        <dbReference type="EMBL" id="CDQ04964.1"/>
    </source>
</evidence>
<proteinExistence type="predicted"/>
<feature type="signal peptide" evidence="1">
    <location>
        <begin position="1"/>
        <end position="22"/>
    </location>
</feature>
<sequence length="143" mass="16421">MMKNTSLLSIQIFLLYILLLLGYPTKIPIKTYIQPDEENKAIMRTIQEGEMIHNNDQNNPLKFSFSNRQLHIEEIDTWNLINTVCSDLKVGSMAIMCGNMGKPYEAFLAITENMEMPLINWDLSPILPAEEPRSLLVIICLSY</sequence>
<dbReference type="EMBL" id="LN856535">
    <property type="protein sequence ID" value="CDQ04964.1"/>
    <property type="molecule type" value="Genomic_DNA"/>
</dbReference>
<reference evidence="2" key="1">
    <citation type="journal article" date="2007" name="Science">
        <title>Draft genome of the filarial nematode parasite Brugia malayi.</title>
        <authorList>
            <person name="Ghedin E."/>
            <person name="Wang S."/>
            <person name="Spiro D."/>
            <person name="Caler E."/>
            <person name="Zhao Q."/>
            <person name="Crabtree J."/>
            <person name="Allen J.E."/>
            <person name="Delcher A.L."/>
            <person name="Guiliano D.B."/>
            <person name="Miranda-Saavedra D."/>
            <person name="Angiuoli S.V."/>
            <person name="Creasy T."/>
            <person name="Amedeo P."/>
            <person name="Haas B."/>
            <person name="El-Sayed N.M."/>
            <person name="Wortman J.R."/>
            <person name="Feldblyum T."/>
            <person name="Tallon L."/>
            <person name="Schatz M."/>
            <person name="Shumway M."/>
            <person name="Koo H."/>
            <person name="Salzberg S.L."/>
            <person name="Schobel S."/>
            <person name="Pertea M."/>
            <person name="Pop M."/>
            <person name="White O."/>
            <person name="Barton G.J."/>
            <person name="Carlow C.K."/>
            <person name="Crawford M.J."/>
            <person name="Daub J."/>
            <person name="Dimmic M.W."/>
            <person name="Estes C.F."/>
            <person name="Foster J.M."/>
            <person name="Ganatra M."/>
            <person name="Gregory W.F."/>
            <person name="Johnson N.M."/>
            <person name="Jin J."/>
            <person name="Komuniecki R."/>
            <person name="Korf I."/>
            <person name="Kumar S."/>
            <person name="Laney S."/>
            <person name="Li B.W."/>
            <person name="Li W."/>
            <person name="Lindblom T.H."/>
            <person name="Lustigman S."/>
            <person name="Ma D."/>
            <person name="Maina C.V."/>
            <person name="Martin D.M."/>
            <person name="McCarter J.P."/>
            <person name="McReynolds L."/>
            <person name="Mitreva M."/>
            <person name="Nutman T.B."/>
            <person name="Parkinson J."/>
            <person name="Peregrin-Alvarez J.M."/>
            <person name="Poole C."/>
            <person name="Ren Q."/>
            <person name="Saunders L."/>
            <person name="Sluder A.E."/>
            <person name="Smith K."/>
            <person name="Stanke M."/>
            <person name="Unnasch T.R."/>
            <person name="Ware J."/>
            <person name="Wei A.D."/>
            <person name="Weil G."/>
            <person name="Williams D.J."/>
            <person name="Zhang Y."/>
            <person name="Williams S.A."/>
            <person name="Fraser-Liggett C."/>
            <person name="Slatko B."/>
            <person name="Blaxter M.L."/>
            <person name="Scott A.L."/>
        </authorList>
    </citation>
    <scope>NUCLEOTIDE SEQUENCE</scope>
    <source>
        <strain evidence="2">FR3</strain>
    </source>
</reference>
<reference evidence="2" key="2">
    <citation type="submission" date="2012-12" db="EMBL/GenBank/DDBJ databases">
        <authorList>
            <consortium name="WormBase Consortium"/>
            <person name="Ghedin E."/>
            <person name="Paulini M."/>
        </authorList>
    </citation>
    <scope>NUCLEOTIDE SEQUENCE</scope>
    <source>
        <strain evidence="2">FR3</strain>
    </source>
</reference>
<evidence type="ECO:0000256" key="1">
    <source>
        <dbReference type="SAM" id="SignalP"/>
    </source>
</evidence>
<gene>
    <name evidence="2" type="primary">Bm8674</name>
    <name evidence="2" type="ORF">BM_Bm8674</name>
</gene>
<dbReference type="AlphaFoldDB" id="A0A1I9G541"/>
<dbReference type="Gene3D" id="3.40.50.2300">
    <property type="match status" value="1"/>
</dbReference>
<name>A0A1I9G541_BRUMA</name>
<organism evidence="2">
    <name type="scientific">Brugia malayi</name>
    <name type="common">Filarial nematode worm</name>
    <dbReference type="NCBI Taxonomy" id="6279"/>
    <lineage>
        <taxon>Eukaryota</taxon>
        <taxon>Metazoa</taxon>
        <taxon>Ecdysozoa</taxon>
        <taxon>Nematoda</taxon>
        <taxon>Chromadorea</taxon>
        <taxon>Rhabditida</taxon>
        <taxon>Spirurina</taxon>
        <taxon>Spiruromorpha</taxon>
        <taxon>Filarioidea</taxon>
        <taxon>Onchocercidae</taxon>
        <taxon>Brugia</taxon>
    </lineage>
</organism>
<dbReference type="OMA" id="QEGEMIH"/>